<dbReference type="AlphaFoldDB" id="A0ABC8RXA3"/>
<protein>
    <recommendedName>
        <fullName evidence="2">3-hydroxyisobutyryl-CoA hydrolase</fullName>
        <shortName evidence="2">HIB-CoA hydrolase</shortName>
        <shortName evidence="2">HIBYL-CoA-H</shortName>
        <ecNumber evidence="2">3.1.2.4</ecNumber>
    </recommendedName>
    <alternativeName>
        <fullName evidence="2">3-hydroxyisobutyryl-coenzyme A hydrolase</fullName>
    </alternativeName>
</protein>
<dbReference type="PANTHER" id="PTHR43176:SF14">
    <property type="entry name" value="SMALL RIBOSOMAL SUBUNIT PROTEIN MS47"/>
    <property type="match status" value="1"/>
</dbReference>
<keyword evidence="5" id="KW-1185">Reference proteome</keyword>
<evidence type="ECO:0000313" key="5">
    <source>
        <dbReference type="Proteomes" id="UP001642360"/>
    </source>
</evidence>
<dbReference type="GO" id="GO:0003860">
    <property type="term" value="F:3-hydroxyisobutyryl-CoA hydrolase activity"/>
    <property type="evidence" value="ECO:0007669"/>
    <property type="project" value="UniProtKB-UniRule"/>
</dbReference>
<keyword evidence="1 2" id="KW-0378">Hydrolase</keyword>
<comment type="similarity">
    <text evidence="2">Belongs to the enoyl-CoA hydratase/isomerase family.</text>
</comment>
<evidence type="ECO:0000256" key="1">
    <source>
        <dbReference type="ARBA" id="ARBA00022801"/>
    </source>
</evidence>
<comment type="function">
    <text evidence="2">Hydrolyzes 3-hydroxyisobutyryl-CoA (HIBYL-CoA), a saline catabolite. Has high activity toward isobutyryl-CoA. Could be an isobutyryl-CoA dehydrogenase that functions in valine catabolism.</text>
</comment>
<sequence length="122" mass="13324">MGGGAGISLPGMFRIVTDKTVFATPEAQMGFHPDAGASYYLSRLPGYLGALRQLWFCGPRGNGVLVLEDGHHKKWVLLARYNSARITSFETLRSSLVEGIKEDKRMGLINHFKGLTIPFGVG</sequence>
<organism evidence="4 5">
    <name type="scientific">Ilex paraguariensis</name>
    <name type="common">yerba mate</name>
    <dbReference type="NCBI Taxonomy" id="185542"/>
    <lineage>
        <taxon>Eukaryota</taxon>
        <taxon>Viridiplantae</taxon>
        <taxon>Streptophyta</taxon>
        <taxon>Embryophyta</taxon>
        <taxon>Tracheophyta</taxon>
        <taxon>Spermatophyta</taxon>
        <taxon>Magnoliopsida</taxon>
        <taxon>eudicotyledons</taxon>
        <taxon>Gunneridae</taxon>
        <taxon>Pentapetalae</taxon>
        <taxon>asterids</taxon>
        <taxon>campanulids</taxon>
        <taxon>Aquifoliales</taxon>
        <taxon>Aquifoliaceae</taxon>
        <taxon>Ilex</taxon>
    </lineage>
</organism>
<feature type="domain" description="Enoyl-CoA hydratase/isomerase" evidence="3">
    <location>
        <begin position="1"/>
        <end position="50"/>
    </location>
</feature>
<comment type="caution">
    <text evidence="4">The sequence shown here is derived from an EMBL/GenBank/DDBJ whole genome shotgun (WGS) entry which is preliminary data.</text>
</comment>
<dbReference type="InterPro" id="IPR032259">
    <property type="entry name" value="HIBYL-CoA-H"/>
</dbReference>
<dbReference type="Gene3D" id="3.90.226.10">
    <property type="entry name" value="2-enoyl-CoA Hydratase, Chain A, domain 1"/>
    <property type="match status" value="1"/>
</dbReference>
<name>A0ABC8RXA3_9AQUA</name>
<accession>A0ABC8RXA3</accession>
<evidence type="ECO:0000259" key="3">
    <source>
        <dbReference type="Pfam" id="PF16113"/>
    </source>
</evidence>
<dbReference type="Proteomes" id="UP001642360">
    <property type="component" value="Unassembled WGS sequence"/>
</dbReference>
<dbReference type="InterPro" id="IPR029045">
    <property type="entry name" value="ClpP/crotonase-like_dom_sf"/>
</dbReference>
<dbReference type="PANTHER" id="PTHR43176">
    <property type="entry name" value="3-HYDROXYISOBUTYRYL-COA HYDROLASE-RELATED"/>
    <property type="match status" value="1"/>
</dbReference>
<comment type="pathway">
    <text evidence="2">Amino-acid degradation; L-valine degradation.</text>
</comment>
<dbReference type="SUPFAM" id="SSF52096">
    <property type="entry name" value="ClpP/crotonase"/>
    <property type="match status" value="1"/>
</dbReference>
<dbReference type="EMBL" id="CAUOFW020001892">
    <property type="protein sequence ID" value="CAK9149554.1"/>
    <property type="molecule type" value="Genomic_DNA"/>
</dbReference>
<evidence type="ECO:0000256" key="2">
    <source>
        <dbReference type="RuleBase" id="RU369070"/>
    </source>
</evidence>
<dbReference type="InterPro" id="IPR045004">
    <property type="entry name" value="ECH_dom"/>
</dbReference>
<reference evidence="4 5" key="1">
    <citation type="submission" date="2024-02" db="EMBL/GenBank/DDBJ databases">
        <authorList>
            <person name="Vignale AGUSTIN F."/>
            <person name="Sosa J E."/>
            <person name="Modenutti C."/>
        </authorList>
    </citation>
    <scope>NUCLEOTIDE SEQUENCE [LARGE SCALE GENOMIC DNA]</scope>
</reference>
<dbReference type="Pfam" id="PF16113">
    <property type="entry name" value="ECH_2"/>
    <property type="match status" value="1"/>
</dbReference>
<proteinExistence type="inferred from homology"/>
<gene>
    <name evidence="4" type="ORF">ILEXP_LOCUS17606</name>
</gene>
<dbReference type="GO" id="GO:0006574">
    <property type="term" value="P:L-valine catabolic process"/>
    <property type="evidence" value="ECO:0007669"/>
    <property type="project" value="UniProtKB-UniRule"/>
</dbReference>
<dbReference type="EC" id="3.1.2.4" evidence="2"/>
<comment type="catalytic activity">
    <reaction evidence="2">
        <text>3-hydroxy-2-methylpropanoyl-CoA + H2O = 3-hydroxy-2-methylpropanoate + CoA + H(+)</text>
        <dbReference type="Rhea" id="RHEA:20888"/>
        <dbReference type="ChEBI" id="CHEBI:11805"/>
        <dbReference type="ChEBI" id="CHEBI:15377"/>
        <dbReference type="ChEBI" id="CHEBI:15378"/>
        <dbReference type="ChEBI" id="CHEBI:57287"/>
        <dbReference type="ChEBI" id="CHEBI:57340"/>
        <dbReference type="EC" id="3.1.2.4"/>
    </reaction>
</comment>
<evidence type="ECO:0000313" key="4">
    <source>
        <dbReference type="EMBL" id="CAK9149554.1"/>
    </source>
</evidence>